<evidence type="ECO:0000256" key="2">
    <source>
        <dbReference type="ARBA" id="ARBA00007634"/>
    </source>
</evidence>
<dbReference type="PANTHER" id="PTHR33398">
    <property type="entry name" value="30S RIBOSOMAL PROTEIN S20"/>
    <property type="match status" value="1"/>
</dbReference>
<comment type="caution">
    <text evidence="7">The sequence shown here is derived from an EMBL/GenBank/DDBJ whole genome shotgun (WGS) entry which is preliminary data.</text>
</comment>
<keyword evidence="6" id="KW-0687">Ribonucleoprotein</keyword>
<protein>
    <submittedName>
        <fullName evidence="7">30S ribosomal protein S20</fullName>
    </submittedName>
</protein>
<evidence type="ECO:0000313" key="7">
    <source>
        <dbReference type="EMBL" id="MPN03002.1"/>
    </source>
</evidence>
<proteinExistence type="inferred from homology"/>
<evidence type="ECO:0000256" key="6">
    <source>
        <dbReference type="ARBA" id="ARBA00023274"/>
    </source>
</evidence>
<dbReference type="EMBL" id="VSSQ01048954">
    <property type="protein sequence ID" value="MPN03002.1"/>
    <property type="molecule type" value="Genomic_DNA"/>
</dbReference>
<keyword evidence="3" id="KW-0699">rRNA-binding</keyword>
<evidence type="ECO:0000256" key="5">
    <source>
        <dbReference type="ARBA" id="ARBA00022980"/>
    </source>
</evidence>
<dbReference type="GO" id="GO:0070181">
    <property type="term" value="F:small ribosomal subunit rRNA binding"/>
    <property type="evidence" value="ECO:0007669"/>
    <property type="project" value="TreeGrafter"/>
</dbReference>
<evidence type="ECO:0000256" key="3">
    <source>
        <dbReference type="ARBA" id="ARBA00022730"/>
    </source>
</evidence>
<gene>
    <name evidence="7" type="primary">rpsT_37</name>
    <name evidence="7" type="ORF">SDC9_150225</name>
</gene>
<reference evidence="7" key="1">
    <citation type="submission" date="2019-08" db="EMBL/GenBank/DDBJ databases">
        <authorList>
            <person name="Kucharzyk K."/>
            <person name="Murdoch R.W."/>
            <person name="Higgins S."/>
            <person name="Loffler F."/>
        </authorList>
    </citation>
    <scope>NUCLEOTIDE SEQUENCE</scope>
</reference>
<dbReference type="GO" id="GO:0006412">
    <property type="term" value="P:translation"/>
    <property type="evidence" value="ECO:0007669"/>
    <property type="project" value="InterPro"/>
</dbReference>
<dbReference type="GO" id="GO:0015935">
    <property type="term" value="C:small ribosomal subunit"/>
    <property type="evidence" value="ECO:0007669"/>
    <property type="project" value="TreeGrafter"/>
</dbReference>
<comment type="similarity">
    <text evidence="2">Belongs to the bacterial ribosomal protein bS20 family.</text>
</comment>
<sequence length="86" mass="9135">MANHKSALKRVGITAKKNLRNRMITSQVKTAVKSFDTALASEDKAAIANSYISAVSTVDKAAAKGVIHKNAANRKKTQLAVKLAAK</sequence>
<dbReference type="GO" id="GO:0003735">
    <property type="term" value="F:structural constituent of ribosome"/>
    <property type="evidence" value="ECO:0007669"/>
    <property type="project" value="InterPro"/>
</dbReference>
<comment type="function">
    <text evidence="1">Binds directly to 16S ribosomal RNA.</text>
</comment>
<dbReference type="HAMAP" id="MF_00500">
    <property type="entry name" value="Ribosomal_bS20"/>
    <property type="match status" value="1"/>
</dbReference>
<dbReference type="NCBIfam" id="TIGR00029">
    <property type="entry name" value="S20"/>
    <property type="match status" value="1"/>
</dbReference>
<name>A0A645EP04_9ZZZZ</name>
<organism evidence="7">
    <name type="scientific">bioreactor metagenome</name>
    <dbReference type="NCBI Taxonomy" id="1076179"/>
    <lineage>
        <taxon>unclassified sequences</taxon>
        <taxon>metagenomes</taxon>
        <taxon>ecological metagenomes</taxon>
    </lineage>
</organism>
<dbReference type="InterPro" id="IPR002583">
    <property type="entry name" value="Ribosomal_bS20"/>
</dbReference>
<keyword evidence="4" id="KW-0694">RNA-binding</keyword>
<accession>A0A645EP04</accession>
<dbReference type="GO" id="GO:0005829">
    <property type="term" value="C:cytosol"/>
    <property type="evidence" value="ECO:0007669"/>
    <property type="project" value="TreeGrafter"/>
</dbReference>
<evidence type="ECO:0000256" key="4">
    <source>
        <dbReference type="ARBA" id="ARBA00022884"/>
    </source>
</evidence>
<dbReference type="SUPFAM" id="SSF46992">
    <property type="entry name" value="Ribosomal protein S20"/>
    <property type="match status" value="1"/>
</dbReference>
<dbReference type="PANTHER" id="PTHR33398:SF1">
    <property type="entry name" value="SMALL RIBOSOMAL SUBUNIT PROTEIN BS20C"/>
    <property type="match status" value="1"/>
</dbReference>
<keyword evidence="5 7" id="KW-0689">Ribosomal protein</keyword>
<dbReference type="AlphaFoldDB" id="A0A645EP04"/>
<dbReference type="FunFam" id="1.20.58.110:FF:000001">
    <property type="entry name" value="30S ribosomal protein S20"/>
    <property type="match status" value="1"/>
</dbReference>
<dbReference type="Gene3D" id="1.20.58.110">
    <property type="entry name" value="Ribosomal protein S20"/>
    <property type="match status" value="1"/>
</dbReference>
<dbReference type="InterPro" id="IPR036510">
    <property type="entry name" value="Ribosomal_bS20_sf"/>
</dbReference>
<evidence type="ECO:0000256" key="1">
    <source>
        <dbReference type="ARBA" id="ARBA00003134"/>
    </source>
</evidence>
<dbReference type="Pfam" id="PF01649">
    <property type="entry name" value="Ribosomal_S20p"/>
    <property type="match status" value="1"/>
</dbReference>